<accession>A0A7J9V048</accession>
<name>A0A7J9V048_9MICO</name>
<dbReference type="RefSeq" id="WP_152233045.1">
    <property type="nucleotide sequence ID" value="NZ_BAAAOT010000026.1"/>
</dbReference>
<sequence length="205" mass="22917">MASTTSEKSGKGLTDGVVSELATYWNVLPGHEEELRAATQRFADILHSAGLEKNIHTGLRDQRHVIFDGGERLMWATTFETEWDPYFDDFVQIGIEHFLDWMQHTTQYEDVSAWLESSGGVETFRLDNPDLEAQLKRSVGGLKAIVQSVQSPATGYVNNTGTWTMPEIVKAMRVQQAFQQVLDDPAAEEALQHPALKPLLDQAAE</sequence>
<dbReference type="Proteomes" id="UP000429644">
    <property type="component" value="Unassembled WGS sequence"/>
</dbReference>
<protein>
    <submittedName>
        <fullName evidence="1">Uncharacterized protein</fullName>
    </submittedName>
</protein>
<keyword evidence="2" id="KW-1185">Reference proteome</keyword>
<dbReference type="EMBL" id="WHPD01003534">
    <property type="protein sequence ID" value="MPV90259.1"/>
    <property type="molecule type" value="Genomic_DNA"/>
</dbReference>
<gene>
    <name evidence="1" type="ORF">GB882_16420</name>
</gene>
<proteinExistence type="predicted"/>
<dbReference type="AlphaFoldDB" id="A0A7J9V048"/>
<reference evidence="1 2" key="1">
    <citation type="submission" date="2019-10" db="EMBL/GenBank/DDBJ databases">
        <title>Georgenia wutianyii sp. nov. and Georgenia yuyongxinii sp. nov. isolated from plateau pika (Ochotona curzoniae) in the Qinghai-Tibet plateau of China.</title>
        <authorList>
            <person name="Tian Z."/>
        </authorList>
    </citation>
    <scope>NUCLEOTIDE SEQUENCE [LARGE SCALE GENOMIC DNA]</scope>
    <source>
        <strain evidence="1 2">JCM 15130</strain>
    </source>
</reference>
<dbReference type="OrthoDB" id="116741at2"/>
<evidence type="ECO:0000313" key="2">
    <source>
        <dbReference type="Proteomes" id="UP000429644"/>
    </source>
</evidence>
<organism evidence="1 2">
    <name type="scientific">Georgenia ruanii</name>
    <dbReference type="NCBI Taxonomy" id="348442"/>
    <lineage>
        <taxon>Bacteria</taxon>
        <taxon>Bacillati</taxon>
        <taxon>Actinomycetota</taxon>
        <taxon>Actinomycetes</taxon>
        <taxon>Micrococcales</taxon>
        <taxon>Bogoriellaceae</taxon>
        <taxon>Georgenia</taxon>
    </lineage>
</organism>
<evidence type="ECO:0000313" key="1">
    <source>
        <dbReference type="EMBL" id="MPV90259.1"/>
    </source>
</evidence>
<comment type="caution">
    <text evidence="1">The sequence shown here is derived from an EMBL/GenBank/DDBJ whole genome shotgun (WGS) entry which is preliminary data.</text>
</comment>